<protein>
    <recommendedName>
        <fullName evidence="4 10">Outer-membrane lipoprotein carrier protein</fullName>
    </recommendedName>
</protein>
<evidence type="ECO:0000256" key="2">
    <source>
        <dbReference type="ARBA" id="ARBA00007615"/>
    </source>
</evidence>
<name>A0A5C1A3U7_9GAMM</name>
<keyword evidence="5 10" id="KW-0813">Transport</keyword>
<dbReference type="NCBIfam" id="TIGR00547">
    <property type="entry name" value="lolA"/>
    <property type="match status" value="1"/>
</dbReference>
<evidence type="ECO:0000256" key="8">
    <source>
        <dbReference type="ARBA" id="ARBA00022927"/>
    </source>
</evidence>
<dbReference type="GO" id="GO:0030288">
    <property type="term" value="C:outer membrane-bounded periplasmic space"/>
    <property type="evidence" value="ECO:0007669"/>
    <property type="project" value="TreeGrafter"/>
</dbReference>
<sequence length="243" mass="27037">MSYNRCHRRVSSIGSLQGILSGPFCRWLIPLLIATLASLTMAPGARAASDSSVTPAQRLTHLLEPLKTYSANFEQQVLSQGGQGGSMQNASGHMWLSRPGRFRWEVSDPYSQTVVSDGQKVYLYDPDLQQVTIRPLDQRVTHTPALLLSGRADELTSSYNVTRRQQGTTEIFTLSPKTNETLFESLDMTFTGERLTGLDLTDSTGQETRISFSDISINPQIDDGRFQFQIPEGADVIRDRRAH</sequence>
<evidence type="ECO:0000256" key="4">
    <source>
        <dbReference type="ARBA" id="ARBA00014035"/>
    </source>
</evidence>
<keyword evidence="6" id="KW-0732">Signal</keyword>
<dbReference type="PANTHER" id="PTHR35869">
    <property type="entry name" value="OUTER-MEMBRANE LIPOPROTEIN CARRIER PROTEIN"/>
    <property type="match status" value="1"/>
</dbReference>
<dbReference type="HAMAP" id="MF_00240">
    <property type="entry name" value="LolA"/>
    <property type="match status" value="1"/>
</dbReference>
<evidence type="ECO:0000313" key="12">
    <source>
        <dbReference type="Proteomes" id="UP000322553"/>
    </source>
</evidence>
<dbReference type="Proteomes" id="UP000322553">
    <property type="component" value="Chromosome"/>
</dbReference>
<dbReference type="SUPFAM" id="SSF89392">
    <property type="entry name" value="Prokaryotic lipoproteins and lipoprotein localization factors"/>
    <property type="match status" value="1"/>
</dbReference>
<dbReference type="Gene3D" id="2.50.20.10">
    <property type="entry name" value="Lipoprotein localisation LolA/LolB/LppX"/>
    <property type="match status" value="1"/>
</dbReference>
<reference evidence="11 12" key="1">
    <citation type="submission" date="2019-08" db="EMBL/GenBank/DDBJ databases">
        <title>Complete genome sequence of Kushneria sp. YCWA18, a halophilic phosphate-solubilizing bacterium isolated from Daqiao saltern in China.</title>
        <authorList>
            <person name="Du G.-X."/>
            <person name="Qu L.-Y."/>
        </authorList>
    </citation>
    <scope>NUCLEOTIDE SEQUENCE [LARGE SCALE GENOMIC DNA]</scope>
    <source>
        <strain evidence="11 12">YCWA18</strain>
    </source>
</reference>
<dbReference type="AlphaFoldDB" id="A0A5C1A3U7"/>
<dbReference type="RefSeq" id="WP_084388130.1">
    <property type="nucleotide sequence ID" value="NZ_CP043420.1"/>
</dbReference>
<keyword evidence="7 10" id="KW-0574">Periplasm</keyword>
<proteinExistence type="inferred from homology"/>
<dbReference type="InterPro" id="IPR018323">
    <property type="entry name" value="OM_lipoprot_carrier_LolA_Pbac"/>
</dbReference>
<keyword evidence="11" id="KW-0449">Lipoprotein</keyword>
<comment type="subunit">
    <text evidence="3 10">Monomer.</text>
</comment>
<dbReference type="GO" id="GO:0042953">
    <property type="term" value="P:lipoprotein transport"/>
    <property type="evidence" value="ECO:0007669"/>
    <property type="project" value="InterPro"/>
</dbReference>
<evidence type="ECO:0000256" key="5">
    <source>
        <dbReference type="ARBA" id="ARBA00022448"/>
    </source>
</evidence>
<evidence type="ECO:0000256" key="6">
    <source>
        <dbReference type="ARBA" id="ARBA00022729"/>
    </source>
</evidence>
<evidence type="ECO:0000256" key="3">
    <source>
        <dbReference type="ARBA" id="ARBA00011245"/>
    </source>
</evidence>
<dbReference type="InterPro" id="IPR004564">
    <property type="entry name" value="OM_lipoprot_carrier_LolA-like"/>
</dbReference>
<dbReference type="KEGG" id="kuy:FY550_11005"/>
<keyword evidence="9 10" id="KW-0143">Chaperone</keyword>
<accession>A0A5C1A3U7</accession>
<comment type="subcellular location">
    <subcellularLocation>
        <location evidence="1 10">Periplasm</location>
    </subcellularLocation>
</comment>
<dbReference type="EMBL" id="CP043420">
    <property type="protein sequence ID" value="QEL11605.1"/>
    <property type="molecule type" value="Genomic_DNA"/>
</dbReference>
<evidence type="ECO:0000256" key="10">
    <source>
        <dbReference type="HAMAP-Rule" id="MF_00240"/>
    </source>
</evidence>
<evidence type="ECO:0000313" key="11">
    <source>
        <dbReference type="EMBL" id="QEL11605.1"/>
    </source>
</evidence>
<comment type="function">
    <text evidence="10">Participates in the translocation of lipoproteins from the inner membrane to the outer membrane. Only forms a complex with a lipoprotein if the residue after the N-terminal Cys is not an aspartate (The Asp acts as a targeting signal to indicate that the lipoprotein should stay in the inner membrane).</text>
</comment>
<dbReference type="PANTHER" id="PTHR35869:SF1">
    <property type="entry name" value="OUTER-MEMBRANE LIPOPROTEIN CARRIER PROTEIN"/>
    <property type="match status" value="1"/>
</dbReference>
<gene>
    <name evidence="10 11" type="primary">lolA</name>
    <name evidence="11" type="ORF">FY550_11005</name>
</gene>
<keyword evidence="12" id="KW-1185">Reference proteome</keyword>
<dbReference type="Pfam" id="PF03548">
    <property type="entry name" value="LolA"/>
    <property type="match status" value="1"/>
</dbReference>
<dbReference type="CDD" id="cd16325">
    <property type="entry name" value="LolA"/>
    <property type="match status" value="1"/>
</dbReference>
<dbReference type="GO" id="GO:0044874">
    <property type="term" value="P:lipoprotein localization to outer membrane"/>
    <property type="evidence" value="ECO:0007669"/>
    <property type="project" value="UniProtKB-UniRule"/>
</dbReference>
<evidence type="ECO:0000256" key="7">
    <source>
        <dbReference type="ARBA" id="ARBA00022764"/>
    </source>
</evidence>
<evidence type="ECO:0000256" key="9">
    <source>
        <dbReference type="ARBA" id="ARBA00023186"/>
    </source>
</evidence>
<evidence type="ECO:0000256" key="1">
    <source>
        <dbReference type="ARBA" id="ARBA00004418"/>
    </source>
</evidence>
<keyword evidence="8 10" id="KW-0653">Protein transport</keyword>
<dbReference type="OrthoDB" id="9787361at2"/>
<comment type="similarity">
    <text evidence="2 10">Belongs to the LolA family.</text>
</comment>
<organism evidence="11 12">
    <name type="scientific">Kushneria phosphatilytica</name>
    <dbReference type="NCBI Taxonomy" id="657387"/>
    <lineage>
        <taxon>Bacteria</taxon>
        <taxon>Pseudomonadati</taxon>
        <taxon>Pseudomonadota</taxon>
        <taxon>Gammaproteobacteria</taxon>
        <taxon>Oceanospirillales</taxon>
        <taxon>Halomonadaceae</taxon>
        <taxon>Kushneria</taxon>
    </lineage>
</organism>
<dbReference type="InterPro" id="IPR029046">
    <property type="entry name" value="LolA/LolB/LppX"/>
</dbReference>